<reference evidence="1" key="1">
    <citation type="submission" date="2023-04" db="EMBL/GenBank/DDBJ databases">
        <title>A chromosome-level genome assembly of the parasitoid wasp Eretmocerus hayati.</title>
        <authorList>
            <person name="Zhong Y."/>
            <person name="Liu S."/>
            <person name="Liu Y."/>
        </authorList>
    </citation>
    <scope>NUCLEOTIDE SEQUENCE</scope>
    <source>
        <strain evidence="1">ZJU_SS_LIU_2023</strain>
    </source>
</reference>
<accession>A0ACC2NMJ5</accession>
<keyword evidence="2" id="KW-1185">Reference proteome</keyword>
<sequence length="159" mass="18080">MGGYWLAIFGTHLCCLTYKRNKKAMFGSHAWALATKEDGRNLIRASLDSSRPFSHATVIPETKRRDMYQKARGLRVCALSRLALGKDNLSTYVCVYQKSISQYKTDKGRKQIAWAVELVAFESSARKANRLETAQRDEALRLQQGHGRAIIVVRVRNFD</sequence>
<comment type="caution">
    <text evidence="1">The sequence shown here is derived from an EMBL/GenBank/DDBJ whole genome shotgun (WGS) entry which is preliminary data.</text>
</comment>
<proteinExistence type="predicted"/>
<organism evidence="1 2">
    <name type="scientific">Eretmocerus hayati</name>
    <dbReference type="NCBI Taxonomy" id="131215"/>
    <lineage>
        <taxon>Eukaryota</taxon>
        <taxon>Metazoa</taxon>
        <taxon>Ecdysozoa</taxon>
        <taxon>Arthropoda</taxon>
        <taxon>Hexapoda</taxon>
        <taxon>Insecta</taxon>
        <taxon>Pterygota</taxon>
        <taxon>Neoptera</taxon>
        <taxon>Endopterygota</taxon>
        <taxon>Hymenoptera</taxon>
        <taxon>Apocrita</taxon>
        <taxon>Proctotrupomorpha</taxon>
        <taxon>Chalcidoidea</taxon>
        <taxon>Aphelinidae</taxon>
        <taxon>Aphelininae</taxon>
        <taxon>Eretmocerus</taxon>
    </lineage>
</organism>
<name>A0ACC2NMJ5_9HYME</name>
<protein>
    <submittedName>
        <fullName evidence="1">Uncharacterized protein</fullName>
    </submittedName>
</protein>
<evidence type="ECO:0000313" key="1">
    <source>
        <dbReference type="EMBL" id="KAJ8672475.1"/>
    </source>
</evidence>
<dbReference type="EMBL" id="CM056743">
    <property type="protein sequence ID" value="KAJ8672475.1"/>
    <property type="molecule type" value="Genomic_DNA"/>
</dbReference>
<gene>
    <name evidence="1" type="ORF">QAD02_003734</name>
</gene>
<evidence type="ECO:0000313" key="2">
    <source>
        <dbReference type="Proteomes" id="UP001239111"/>
    </source>
</evidence>
<dbReference type="Proteomes" id="UP001239111">
    <property type="component" value="Chromosome 3"/>
</dbReference>